<evidence type="ECO:0000313" key="3">
    <source>
        <dbReference type="Proteomes" id="UP000564644"/>
    </source>
</evidence>
<organism evidence="2 3">
    <name type="scientific">Cohnella zeiphila</name>
    <dbReference type="NCBI Taxonomy" id="2761120"/>
    <lineage>
        <taxon>Bacteria</taxon>
        <taxon>Bacillati</taxon>
        <taxon>Bacillota</taxon>
        <taxon>Bacilli</taxon>
        <taxon>Bacillales</taxon>
        <taxon>Paenibacillaceae</taxon>
        <taxon>Cohnella</taxon>
    </lineage>
</organism>
<evidence type="ECO:0000313" key="2">
    <source>
        <dbReference type="EMBL" id="MBB6733875.1"/>
    </source>
</evidence>
<comment type="caution">
    <text evidence="2">The sequence shown here is derived from an EMBL/GenBank/DDBJ whole genome shotgun (WGS) entry which is preliminary data.</text>
</comment>
<accession>A0A7X0SS25</accession>
<feature type="transmembrane region" description="Helical" evidence="1">
    <location>
        <begin position="68"/>
        <end position="93"/>
    </location>
</feature>
<keyword evidence="1" id="KW-0472">Membrane</keyword>
<keyword evidence="1" id="KW-0812">Transmembrane</keyword>
<dbReference type="EMBL" id="JACJVO010000031">
    <property type="protein sequence ID" value="MBB6733875.1"/>
    <property type="molecule type" value="Genomic_DNA"/>
</dbReference>
<gene>
    <name evidence="2" type="ORF">H7C18_23400</name>
</gene>
<feature type="transmembrane region" description="Helical" evidence="1">
    <location>
        <begin position="38"/>
        <end position="56"/>
    </location>
</feature>
<keyword evidence="1" id="KW-1133">Transmembrane helix</keyword>
<keyword evidence="3" id="KW-1185">Reference proteome</keyword>
<reference evidence="2 3" key="1">
    <citation type="submission" date="2020-08" db="EMBL/GenBank/DDBJ databases">
        <title>Cohnella phylogeny.</title>
        <authorList>
            <person name="Dunlap C."/>
        </authorList>
    </citation>
    <scope>NUCLEOTIDE SEQUENCE [LARGE SCALE GENOMIC DNA]</scope>
    <source>
        <strain evidence="2 3">CBP 2801</strain>
    </source>
</reference>
<name>A0A7X0SS25_9BACL</name>
<feature type="transmembrane region" description="Helical" evidence="1">
    <location>
        <begin position="99"/>
        <end position="117"/>
    </location>
</feature>
<dbReference type="RefSeq" id="WP_185131529.1">
    <property type="nucleotide sequence ID" value="NZ_JACJVO010000031.1"/>
</dbReference>
<protein>
    <submittedName>
        <fullName evidence="2">Uncharacterized protein</fullName>
    </submittedName>
</protein>
<proteinExistence type="predicted"/>
<dbReference type="AlphaFoldDB" id="A0A7X0SS25"/>
<sequence length="128" mass="13561">MKSNRMVRMAGIAFILGLVFSFQTTGLGEKEWAILAGFAILGFCAGAVQAQAILKARQGAMSKALRNVLVVLSFAVLFAIKGIVATSIVSHLQNTGDSLLVQIFFSIFGLFLARGLILGNSSRKPSAV</sequence>
<evidence type="ECO:0000256" key="1">
    <source>
        <dbReference type="SAM" id="Phobius"/>
    </source>
</evidence>
<dbReference type="Proteomes" id="UP000564644">
    <property type="component" value="Unassembled WGS sequence"/>
</dbReference>